<keyword evidence="6" id="KW-1185">Reference proteome</keyword>
<keyword evidence="2" id="KW-0677">Repeat</keyword>
<dbReference type="InterPro" id="IPR006652">
    <property type="entry name" value="Kelch_1"/>
</dbReference>
<evidence type="ECO:0000313" key="6">
    <source>
        <dbReference type="Proteomes" id="UP000297239"/>
    </source>
</evidence>
<dbReference type="SUPFAM" id="SSF117281">
    <property type="entry name" value="Kelch motif"/>
    <property type="match status" value="3"/>
</dbReference>
<dbReference type="SMART" id="SM00612">
    <property type="entry name" value="Kelch"/>
    <property type="match status" value="10"/>
</dbReference>
<feature type="domain" description="Attractin/MKLN-like beta-propeller" evidence="4">
    <location>
        <begin position="480"/>
        <end position="675"/>
    </location>
</feature>
<dbReference type="Pfam" id="PF01344">
    <property type="entry name" value="Kelch_1"/>
    <property type="match status" value="2"/>
</dbReference>
<evidence type="ECO:0000259" key="4">
    <source>
        <dbReference type="Pfam" id="PF24981"/>
    </source>
</evidence>
<dbReference type="PANTHER" id="PTHR45632:SF3">
    <property type="entry name" value="KELCH-LIKE PROTEIN 32"/>
    <property type="match status" value="1"/>
</dbReference>
<evidence type="ECO:0000313" key="5">
    <source>
        <dbReference type="EMBL" id="TGK69902.1"/>
    </source>
</evidence>
<evidence type="ECO:0000256" key="3">
    <source>
        <dbReference type="SAM" id="MobiDB-lite"/>
    </source>
</evidence>
<accession>A0A6N4PZG5</accession>
<reference evidence="5" key="1">
    <citation type="journal article" date="2019" name="PLoS Negl. Trop. Dis.">
        <title>Revisiting the worldwide diversity of Leptospira species in the environment.</title>
        <authorList>
            <person name="Vincent A.T."/>
            <person name="Schiettekatte O."/>
            <person name="Bourhy P."/>
            <person name="Veyrier F.J."/>
            <person name="Picardeau M."/>
        </authorList>
    </citation>
    <scope>NUCLEOTIDE SEQUENCE [LARGE SCALE GENOMIC DNA]</scope>
    <source>
        <strain evidence="5">201800293</strain>
    </source>
</reference>
<comment type="caution">
    <text evidence="5">The sequence shown here is derived from an EMBL/GenBank/DDBJ whole genome shotgun (WGS) entry which is preliminary data.</text>
</comment>
<sequence length="688" mass="77101">MYRKKRMENIRKIFKNSLKLAIILLWGFLSFTQCNQVNGLLGNDGLEKELQTTQLLALIGVAKPPEIRYENGTGNPDTPPPNNTGSNNSSTAPLTPAPEPLKNIWATLSNLPRSFRYPTTQTIGDKIYLFGNDVYGNLTDGNAYSYNTVTAQWTKLKNMPGPRYGSSSAVVGNKIYVLGGYEYVYQLQYDQAPYCVNQLLWHCFQWYDPPPVYGYTAHARNSLYIYDTLTDTWTTGAPMLDVTNFNSSIAYDGKVYSFYRGKVDVYDPSSNQWNQLLSNSPIYNYYTVQEYNQKFYFFAGTTSTWSFSSVYEFDPTNLTFTQKTNIPTPRIFATSMVLNGKIYVMGGHEGQNARVIEEYTPDTNSWAVKASLPIYGDLNRGVGGYANGRFYGLGGYNNVVVYYDPANDTTTHLKVLMNQARYYFASAIYENKFYVFGGHNGSSSLTWIEALDLTTNSWSKVGELPNGKHGFKAAVLGNKIYLVGGNRGSSTLSEVEIFDPATGNISTGTPIDTPRQHHSLCVNNGKMYAVGGNNGNTILNTVEEFDPVTNKWVYKRAMTTARADSACIFHDEKLYVIGGRMPSTGYTAQVESYNPVSDSWAMHQRMNYARGLFDVVKLRGRIYAIGGYNNGVTNQVEKYDPSLEQWIPEYSMNLSRYGHSAIAPDTNRIIVVGGSDGPNYFNNAEEFY</sequence>
<evidence type="ECO:0000256" key="1">
    <source>
        <dbReference type="ARBA" id="ARBA00022441"/>
    </source>
</evidence>
<dbReference type="OrthoDB" id="1937631at2"/>
<dbReference type="InterPro" id="IPR015915">
    <property type="entry name" value="Kelch-typ_b-propeller"/>
</dbReference>
<dbReference type="Pfam" id="PF24981">
    <property type="entry name" value="Beta-prop_ATRN-LZTR1"/>
    <property type="match status" value="1"/>
</dbReference>
<proteinExistence type="predicted"/>
<organism evidence="5 6">
    <name type="scientific">Leptospira kanakyensis</name>
    <dbReference type="NCBI Taxonomy" id="2484968"/>
    <lineage>
        <taxon>Bacteria</taxon>
        <taxon>Pseudomonadati</taxon>
        <taxon>Spirochaetota</taxon>
        <taxon>Spirochaetia</taxon>
        <taxon>Leptospirales</taxon>
        <taxon>Leptospiraceae</taxon>
        <taxon>Leptospira</taxon>
    </lineage>
</organism>
<protein>
    <recommendedName>
        <fullName evidence="4">Attractin/MKLN-like beta-propeller domain-containing protein</fullName>
    </recommendedName>
</protein>
<keyword evidence="1" id="KW-0880">Kelch repeat</keyword>
<name>A0A6N4PZG5_9LEPT</name>
<dbReference type="Pfam" id="PF07646">
    <property type="entry name" value="Kelch_2"/>
    <property type="match status" value="1"/>
</dbReference>
<dbReference type="Gene3D" id="2.120.10.80">
    <property type="entry name" value="Kelch-type beta propeller"/>
    <property type="match status" value="3"/>
</dbReference>
<feature type="region of interest" description="Disordered" evidence="3">
    <location>
        <begin position="67"/>
        <end position="96"/>
    </location>
</feature>
<dbReference type="AlphaFoldDB" id="A0A6N4PZG5"/>
<dbReference type="InterPro" id="IPR011498">
    <property type="entry name" value="Kelch_2"/>
</dbReference>
<gene>
    <name evidence="5" type="ORF">EHQ18_14090</name>
</gene>
<dbReference type="InterPro" id="IPR056737">
    <property type="entry name" value="Beta-prop_ATRN-MKLN-like"/>
</dbReference>
<dbReference type="PANTHER" id="PTHR45632">
    <property type="entry name" value="LD33804P"/>
    <property type="match status" value="1"/>
</dbReference>
<dbReference type="EMBL" id="RQFF01000030">
    <property type="protein sequence ID" value="TGK69902.1"/>
    <property type="molecule type" value="Genomic_DNA"/>
</dbReference>
<dbReference type="Proteomes" id="UP000297239">
    <property type="component" value="Unassembled WGS sequence"/>
</dbReference>
<evidence type="ECO:0000256" key="2">
    <source>
        <dbReference type="ARBA" id="ARBA00022737"/>
    </source>
</evidence>